<evidence type="ECO:0000256" key="9">
    <source>
        <dbReference type="PROSITE-ProRule" id="PRU00221"/>
    </source>
</evidence>
<dbReference type="GO" id="GO:0071013">
    <property type="term" value="C:catalytic step 2 spliceosome"/>
    <property type="evidence" value="ECO:0007669"/>
    <property type="project" value="InterPro"/>
</dbReference>
<dbReference type="PANTHER" id="PTHR43979">
    <property type="entry name" value="PRE-MRNA-PROCESSING FACTOR 17"/>
    <property type="match status" value="1"/>
</dbReference>
<feature type="repeat" description="WD" evidence="9">
    <location>
        <begin position="733"/>
        <end position="766"/>
    </location>
</feature>
<evidence type="ECO:0000256" key="10">
    <source>
        <dbReference type="SAM" id="MobiDB-lite"/>
    </source>
</evidence>
<dbReference type="PROSITE" id="PS50082">
    <property type="entry name" value="WD_REPEATS_2"/>
    <property type="match status" value="4"/>
</dbReference>
<dbReference type="SUPFAM" id="SSF50978">
    <property type="entry name" value="WD40 repeat-like"/>
    <property type="match status" value="1"/>
</dbReference>
<dbReference type="SMART" id="SM00320">
    <property type="entry name" value="WD40"/>
    <property type="match status" value="6"/>
</dbReference>
<feature type="compositionally biased region" description="Polar residues" evidence="10">
    <location>
        <begin position="17"/>
        <end position="35"/>
    </location>
</feature>
<feature type="compositionally biased region" description="Polar residues" evidence="10">
    <location>
        <begin position="99"/>
        <end position="125"/>
    </location>
</feature>
<keyword evidence="7" id="KW-0539">Nucleus</keyword>
<keyword evidence="5" id="KW-0677">Repeat</keyword>
<comment type="subcellular location">
    <subcellularLocation>
        <location evidence="1">Nucleus</location>
    </subcellularLocation>
</comment>
<dbReference type="InterPro" id="IPR032847">
    <property type="entry name" value="PRPF17"/>
</dbReference>
<dbReference type="FunFam" id="2.130.10.10:FF:000034">
    <property type="entry name" value="Pre-mRNA-processing factor 17, putative"/>
    <property type="match status" value="1"/>
</dbReference>
<sequence length="766" mass="83709">MDALGSYDSDEDRLPSAKQSSPQCDTSTQNGTTASGVGKERTCANDVECSASAADGMAPIQHAQPHQKRSLEKQSPHAAEDQYRKTGLNGSCDRFPDATDSSHNGDEATSSSSDHGGVSQPSSSYAHVDTMDPEAAAAIGSLSSRIHSSYHRSNLEKTLGGAGADEDRAPPDPGTALAVSTEGSTGVLSVQLGSRSDASGVLCVRGADADSATAVTVEERSERELENLEAAARSRMKSCLREHTRNAEDMVMANYPIDHPMHKSMSVVTQKALESYGKVGKSFMPFEADSVGGVFVTPSGMTEKTYVDEASFDDQLRHGDRQVALAHLSEADRKRRRRLSESEVEGENVFGPWVPYEEVEQPVADVALVPAVEEAARPKLPAFEANTRKMPHAGLAFPSCAPDVALPLNEVVVEEGKQETRYDGVPVSTYHRKVDPDSPPTRSWLLPPKNLKLIDPENHKTFIPKREVHTYTGHTMAVQAIRYVPSTGHCLLSASMDGFVKIWDANNNRRCLRTYKGHCKGVRDITFANPEGTKFYSCGFDSTVVQWDTEYGKVVGVYAMEATPFCVTVYPHDEGVFIVGGANKKACQFDARTGKVSLEYNAHQSNVNTVTFFDEGRKLVTTGDDRRLAVWEYNIPVAVKQLADPSMHSMPAVVAHPSEKFVLAQAMSNQILVYESSGSRFRFFGGKRFKGHLCSGYAIRPACSPDGRYVVSGDVRGRVFLWDWKTCRNLATLPGHKSVTMDCQWHPIQPSRLATCSWDGTIKLWD</sequence>
<gene>
    <name evidence="11" type="ORF">BcabD6B2_02080</name>
</gene>
<feature type="repeat" description="WD" evidence="9">
    <location>
        <begin position="471"/>
        <end position="513"/>
    </location>
</feature>
<dbReference type="PROSITE" id="PS50294">
    <property type="entry name" value="WD_REPEATS_REGION"/>
    <property type="match status" value="3"/>
</dbReference>
<evidence type="ECO:0000256" key="4">
    <source>
        <dbReference type="ARBA" id="ARBA00022728"/>
    </source>
</evidence>
<dbReference type="EMBL" id="BPLF01000001">
    <property type="protein sequence ID" value="GIX60773.1"/>
    <property type="molecule type" value="Genomic_DNA"/>
</dbReference>
<name>A0AAV4LLT0_BABCB</name>
<dbReference type="RefSeq" id="XP_067712844.1">
    <property type="nucleotide sequence ID" value="XM_067856743.1"/>
</dbReference>
<evidence type="ECO:0000256" key="1">
    <source>
        <dbReference type="ARBA" id="ARBA00004123"/>
    </source>
</evidence>
<dbReference type="PROSITE" id="PS00678">
    <property type="entry name" value="WD_REPEATS_1"/>
    <property type="match status" value="1"/>
</dbReference>
<evidence type="ECO:0000256" key="5">
    <source>
        <dbReference type="ARBA" id="ARBA00022737"/>
    </source>
</evidence>
<accession>A0AAV4LLT0</accession>
<reference evidence="11 12" key="1">
    <citation type="submission" date="2021-06" db="EMBL/GenBank/DDBJ databases">
        <title>Genome sequence of Babesia caballi.</title>
        <authorList>
            <person name="Yamagishi J."/>
            <person name="Kidaka T."/>
            <person name="Ochi A."/>
        </authorList>
    </citation>
    <scope>NUCLEOTIDE SEQUENCE [LARGE SCALE GENOMIC DNA]</scope>
    <source>
        <strain evidence="11">USDA-D6B2</strain>
    </source>
</reference>
<feature type="repeat" description="WD" evidence="9">
    <location>
        <begin position="515"/>
        <end position="557"/>
    </location>
</feature>
<keyword evidence="12" id="KW-1185">Reference proteome</keyword>
<protein>
    <recommendedName>
        <fullName evidence="8">Pre-mRNA-processing factor 17</fullName>
    </recommendedName>
</protein>
<organism evidence="11 12">
    <name type="scientific">Babesia caballi</name>
    <dbReference type="NCBI Taxonomy" id="5871"/>
    <lineage>
        <taxon>Eukaryota</taxon>
        <taxon>Sar</taxon>
        <taxon>Alveolata</taxon>
        <taxon>Apicomplexa</taxon>
        <taxon>Aconoidasida</taxon>
        <taxon>Piroplasmida</taxon>
        <taxon>Babesiidae</taxon>
        <taxon>Babesia</taxon>
    </lineage>
</organism>
<dbReference type="PANTHER" id="PTHR43979:SF1">
    <property type="entry name" value="PRE-MRNA-PROCESSING FACTOR 17"/>
    <property type="match status" value="1"/>
</dbReference>
<dbReference type="GeneID" id="94192256"/>
<dbReference type="InterPro" id="IPR001680">
    <property type="entry name" value="WD40_rpt"/>
</dbReference>
<dbReference type="GO" id="GO:0003729">
    <property type="term" value="F:mRNA binding"/>
    <property type="evidence" value="ECO:0007669"/>
    <property type="project" value="TreeGrafter"/>
</dbReference>
<keyword evidence="3" id="KW-0507">mRNA processing</keyword>
<dbReference type="Proteomes" id="UP001497744">
    <property type="component" value="Unassembled WGS sequence"/>
</dbReference>
<feature type="region of interest" description="Disordered" evidence="10">
    <location>
        <begin position="54"/>
        <end position="131"/>
    </location>
</feature>
<proteinExistence type="predicted"/>
<feature type="compositionally biased region" description="Basic and acidic residues" evidence="10">
    <location>
        <begin position="69"/>
        <end position="84"/>
    </location>
</feature>
<evidence type="ECO:0000313" key="11">
    <source>
        <dbReference type="EMBL" id="GIX60773.1"/>
    </source>
</evidence>
<evidence type="ECO:0000256" key="8">
    <source>
        <dbReference type="ARBA" id="ARBA00068146"/>
    </source>
</evidence>
<feature type="repeat" description="WD" evidence="9">
    <location>
        <begin position="600"/>
        <end position="632"/>
    </location>
</feature>
<dbReference type="Pfam" id="PF00400">
    <property type="entry name" value="WD40"/>
    <property type="match status" value="5"/>
</dbReference>
<keyword evidence="6" id="KW-0508">mRNA splicing</keyword>
<dbReference type="InterPro" id="IPR036322">
    <property type="entry name" value="WD40_repeat_dom_sf"/>
</dbReference>
<evidence type="ECO:0000256" key="3">
    <source>
        <dbReference type="ARBA" id="ARBA00022664"/>
    </source>
</evidence>
<feature type="region of interest" description="Disordered" evidence="10">
    <location>
        <begin position="1"/>
        <end position="41"/>
    </location>
</feature>
<keyword evidence="4" id="KW-0747">Spliceosome</keyword>
<dbReference type="AlphaFoldDB" id="A0AAV4LLT0"/>
<comment type="caution">
    <text evidence="11">The sequence shown here is derived from an EMBL/GenBank/DDBJ whole genome shotgun (WGS) entry which is preliminary data.</text>
</comment>
<keyword evidence="2 9" id="KW-0853">WD repeat</keyword>
<dbReference type="InterPro" id="IPR019775">
    <property type="entry name" value="WD40_repeat_CS"/>
</dbReference>
<dbReference type="Gene3D" id="2.130.10.10">
    <property type="entry name" value="YVTN repeat-like/Quinoprotein amine dehydrogenase"/>
    <property type="match status" value="1"/>
</dbReference>
<evidence type="ECO:0000256" key="2">
    <source>
        <dbReference type="ARBA" id="ARBA00022574"/>
    </source>
</evidence>
<evidence type="ECO:0000313" key="12">
    <source>
        <dbReference type="Proteomes" id="UP001497744"/>
    </source>
</evidence>
<dbReference type="CDD" id="cd00200">
    <property type="entry name" value="WD40"/>
    <property type="match status" value="1"/>
</dbReference>
<evidence type="ECO:0000256" key="6">
    <source>
        <dbReference type="ARBA" id="ARBA00023187"/>
    </source>
</evidence>
<dbReference type="InterPro" id="IPR015943">
    <property type="entry name" value="WD40/YVTN_repeat-like_dom_sf"/>
</dbReference>
<evidence type="ECO:0000256" key="7">
    <source>
        <dbReference type="ARBA" id="ARBA00023242"/>
    </source>
</evidence>
<dbReference type="GO" id="GO:0000398">
    <property type="term" value="P:mRNA splicing, via spliceosome"/>
    <property type="evidence" value="ECO:0007669"/>
    <property type="project" value="InterPro"/>
</dbReference>